<feature type="compositionally biased region" description="Polar residues" evidence="1">
    <location>
        <begin position="57"/>
        <end position="74"/>
    </location>
</feature>
<protein>
    <submittedName>
        <fullName evidence="2">Uncharacterized protein</fullName>
    </submittedName>
</protein>
<accession>A0A9P9YFC8</accession>
<sequence length="216" mass="23746">MDKINLHTAAFNYDLHTIFIVRHKLCEPQTCYQANQANQANHTLVRQDSQGEREPHPTNTPESSSTRTKPSTTGISNFSIETAFIARSQIIMSTILAHVVDNCGSQTFCRFLLDSGSTIIFAPLTHARISVIGLSTQAARVTGGVSKNTIAIPSLDGCPGNKSADYEFCNHVSTTQRVTHKQLGSSTRVMLPDPTFATFEFFIVQRKLISSDPLCE</sequence>
<keyword evidence="3" id="KW-1185">Reference proteome</keyword>
<proteinExistence type="predicted"/>
<dbReference type="EMBL" id="JAMKOV010000026">
    <property type="protein sequence ID" value="KAI8035981.1"/>
    <property type="molecule type" value="Genomic_DNA"/>
</dbReference>
<reference evidence="2" key="1">
    <citation type="journal article" date="2023" name="Genome Biol. Evol.">
        <title>Long-read-based Genome Assembly of Drosophila gunungcola Reveals Fewer Chemosensory Genes in Flower-breeding Species.</title>
        <authorList>
            <person name="Negi A."/>
            <person name="Liao B.Y."/>
            <person name="Yeh S.D."/>
        </authorList>
    </citation>
    <scope>NUCLEOTIDE SEQUENCE</scope>
    <source>
        <strain evidence="2">Sukarami</strain>
    </source>
</reference>
<name>A0A9P9YFC8_9MUSC</name>
<organism evidence="2 3">
    <name type="scientific">Drosophila gunungcola</name>
    <name type="common">fruit fly</name>
    <dbReference type="NCBI Taxonomy" id="103775"/>
    <lineage>
        <taxon>Eukaryota</taxon>
        <taxon>Metazoa</taxon>
        <taxon>Ecdysozoa</taxon>
        <taxon>Arthropoda</taxon>
        <taxon>Hexapoda</taxon>
        <taxon>Insecta</taxon>
        <taxon>Pterygota</taxon>
        <taxon>Neoptera</taxon>
        <taxon>Endopterygota</taxon>
        <taxon>Diptera</taxon>
        <taxon>Brachycera</taxon>
        <taxon>Muscomorpha</taxon>
        <taxon>Ephydroidea</taxon>
        <taxon>Drosophilidae</taxon>
        <taxon>Drosophila</taxon>
        <taxon>Sophophora</taxon>
    </lineage>
</organism>
<feature type="region of interest" description="Disordered" evidence="1">
    <location>
        <begin position="46"/>
        <end position="74"/>
    </location>
</feature>
<comment type="caution">
    <text evidence="2">The sequence shown here is derived from an EMBL/GenBank/DDBJ whole genome shotgun (WGS) entry which is preliminary data.</text>
</comment>
<gene>
    <name evidence="2" type="ORF">M5D96_011226</name>
</gene>
<evidence type="ECO:0000256" key="1">
    <source>
        <dbReference type="SAM" id="MobiDB-lite"/>
    </source>
</evidence>
<dbReference type="Proteomes" id="UP001059596">
    <property type="component" value="Unassembled WGS sequence"/>
</dbReference>
<evidence type="ECO:0000313" key="2">
    <source>
        <dbReference type="EMBL" id="KAI8035981.1"/>
    </source>
</evidence>
<dbReference type="AlphaFoldDB" id="A0A9P9YFC8"/>
<evidence type="ECO:0000313" key="3">
    <source>
        <dbReference type="Proteomes" id="UP001059596"/>
    </source>
</evidence>